<evidence type="ECO:0000313" key="1">
    <source>
        <dbReference type="EMBL" id="KKM95005.1"/>
    </source>
</evidence>
<gene>
    <name evidence="1" type="ORF">LCGC14_1192680</name>
</gene>
<organism evidence="1">
    <name type="scientific">marine sediment metagenome</name>
    <dbReference type="NCBI Taxonomy" id="412755"/>
    <lineage>
        <taxon>unclassified sequences</taxon>
        <taxon>metagenomes</taxon>
        <taxon>ecological metagenomes</taxon>
    </lineage>
</organism>
<name>A0A0F9P1L9_9ZZZZ</name>
<comment type="caution">
    <text evidence="1">The sequence shown here is derived from an EMBL/GenBank/DDBJ whole genome shotgun (WGS) entry which is preliminary data.</text>
</comment>
<dbReference type="EMBL" id="LAZR01006065">
    <property type="protein sequence ID" value="KKM95005.1"/>
    <property type="molecule type" value="Genomic_DNA"/>
</dbReference>
<protein>
    <submittedName>
        <fullName evidence="1">Uncharacterized protein</fullName>
    </submittedName>
</protein>
<accession>A0A0F9P1L9</accession>
<dbReference type="AlphaFoldDB" id="A0A0F9P1L9"/>
<reference evidence="1" key="1">
    <citation type="journal article" date="2015" name="Nature">
        <title>Complex archaea that bridge the gap between prokaryotes and eukaryotes.</title>
        <authorList>
            <person name="Spang A."/>
            <person name="Saw J.H."/>
            <person name="Jorgensen S.L."/>
            <person name="Zaremba-Niedzwiedzka K."/>
            <person name="Martijn J."/>
            <person name="Lind A.E."/>
            <person name="van Eijk R."/>
            <person name="Schleper C."/>
            <person name="Guy L."/>
            <person name="Ettema T.J."/>
        </authorList>
    </citation>
    <scope>NUCLEOTIDE SEQUENCE</scope>
</reference>
<sequence>MIDLVRNEFDQPVCTPERPWKEGDETPVVHPKAREVGEQMDGWPGGDIVRMECPTCGTRWKKELPQ</sequence>
<proteinExistence type="predicted"/>